<organism evidence="6 7">
    <name type="scientific">Cohnella hongkongensis</name>
    <dbReference type="NCBI Taxonomy" id="178337"/>
    <lineage>
        <taxon>Bacteria</taxon>
        <taxon>Bacillati</taxon>
        <taxon>Bacillota</taxon>
        <taxon>Bacilli</taxon>
        <taxon>Bacillales</taxon>
        <taxon>Paenibacillaceae</taxon>
        <taxon>Cohnella</taxon>
    </lineage>
</organism>
<dbReference type="RefSeq" id="WP_378101834.1">
    <property type="nucleotide sequence ID" value="NZ_JBHSEP010000028.1"/>
</dbReference>
<feature type="chain" id="PRO_5046399126" evidence="4">
    <location>
        <begin position="23"/>
        <end position="416"/>
    </location>
</feature>
<dbReference type="EMBL" id="JBHSEP010000028">
    <property type="protein sequence ID" value="MFC4601591.1"/>
    <property type="molecule type" value="Genomic_DNA"/>
</dbReference>
<sequence>MKRAPMLLSTAILCLPMLSGCAGTERTDSGCSQATGLCVAENGVLTKDGKPYKGIGVNYFNAFSRTLADPSDTSYRHGFDVLAEYEIPFVRFMAGGYWPIDNKLYLEDKERYFELMDDFVKAAEERGIGLIPSLFWYHSNVPDLVKEPRNRWGDPESRTIAFMRRYVADVVGRYADSPAIWGWEFGNEYNLEQDLPNAADHRPAIAGELGTATERSAEDDLTGDMVATAYRLFAEEVRKYDKHRVVISGGSIPRPSQWNQRERGTFDQDTEEQFALALEESNPDPLDVLSVHYYLYENTRFGAPLDTDKTLGLMQETARKLGKPLFIGEFGVGEAEEEGGLVDHELAARRFGELIEAMEKADVPLAALWVYDYWSQKDWSVTGDNRRAYQLRALQAWNGRLAEHNRREAERHERRR</sequence>
<gene>
    <name evidence="6" type="ORF">ACFO3S_25365</name>
</gene>
<feature type="signal peptide" evidence="4">
    <location>
        <begin position="1"/>
        <end position="22"/>
    </location>
</feature>
<evidence type="ECO:0000256" key="2">
    <source>
        <dbReference type="ARBA" id="ARBA00023295"/>
    </source>
</evidence>
<evidence type="ECO:0000256" key="3">
    <source>
        <dbReference type="RuleBase" id="RU361153"/>
    </source>
</evidence>
<protein>
    <submittedName>
        <fullName evidence="6">Cellulase family glycosylhydrolase</fullName>
    </submittedName>
</protein>
<dbReference type="PROSITE" id="PS51257">
    <property type="entry name" value="PROKAR_LIPOPROTEIN"/>
    <property type="match status" value="1"/>
</dbReference>
<dbReference type="Pfam" id="PF00150">
    <property type="entry name" value="Cellulase"/>
    <property type="match status" value="1"/>
</dbReference>
<accession>A0ABV9FLX5</accession>
<dbReference type="SUPFAM" id="SSF51445">
    <property type="entry name" value="(Trans)glycosidases"/>
    <property type="match status" value="1"/>
</dbReference>
<dbReference type="Proteomes" id="UP001596028">
    <property type="component" value="Unassembled WGS sequence"/>
</dbReference>
<comment type="caution">
    <text evidence="6">The sequence shown here is derived from an EMBL/GenBank/DDBJ whole genome shotgun (WGS) entry which is preliminary data.</text>
</comment>
<keyword evidence="7" id="KW-1185">Reference proteome</keyword>
<proteinExistence type="inferred from homology"/>
<dbReference type="InterPro" id="IPR017853">
    <property type="entry name" value="GH"/>
</dbReference>
<dbReference type="InterPro" id="IPR001547">
    <property type="entry name" value="Glyco_hydro_5"/>
</dbReference>
<evidence type="ECO:0000256" key="4">
    <source>
        <dbReference type="SAM" id="SignalP"/>
    </source>
</evidence>
<evidence type="ECO:0000313" key="7">
    <source>
        <dbReference type="Proteomes" id="UP001596028"/>
    </source>
</evidence>
<feature type="domain" description="Glycoside hydrolase family 5" evidence="5">
    <location>
        <begin position="84"/>
        <end position="342"/>
    </location>
</feature>
<keyword evidence="1 3" id="KW-0378">Hydrolase</keyword>
<keyword evidence="2 3" id="KW-0326">Glycosidase</keyword>
<name>A0ABV9FLX5_9BACL</name>
<comment type="similarity">
    <text evidence="3">Belongs to the glycosyl hydrolase 5 (cellulase A) family.</text>
</comment>
<evidence type="ECO:0000256" key="1">
    <source>
        <dbReference type="ARBA" id="ARBA00022801"/>
    </source>
</evidence>
<keyword evidence="4" id="KW-0732">Signal</keyword>
<evidence type="ECO:0000259" key="5">
    <source>
        <dbReference type="Pfam" id="PF00150"/>
    </source>
</evidence>
<evidence type="ECO:0000313" key="6">
    <source>
        <dbReference type="EMBL" id="MFC4601591.1"/>
    </source>
</evidence>
<dbReference type="Gene3D" id="3.20.20.80">
    <property type="entry name" value="Glycosidases"/>
    <property type="match status" value="1"/>
</dbReference>
<reference evidence="7" key="1">
    <citation type="journal article" date="2019" name="Int. J. Syst. Evol. Microbiol.">
        <title>The Global Catalogue of Microorganisms (GCM) 10K type strain sequencing project: providing services to taxonomists for standard genome sequencing and annotation.</title>
        <authorList>
            <consortium name="The Broad Institute Genomics Platform"/>
            <consortium name="The Broad Institute Genome Sequencing Center for Infectious Disease"/>
            <person name="Wu L."/>
            <person name="Ma J."/>
        </authorList>
    </citation>
    <scope>NUCLEOTIDE SEQUENCE [LARGE SCALE GENOMIC DNA]</scope>
    <source>
        <strain evidence="7">CCUG 49571</strain>
    </source>
</reference>